<feature type="region of interest" description="Disordered" evidence="9">
    <location>
        <begin position="1911"/>
        <end position="1972"/>
    </location>
</feature>
<feature type="region of interest" description="Disordered" evidence="9">
    <location>
        <begin position="1565"/>
        <end position="1626"/>
    </location>
</feature>
<dbReference type="FunFam" id="2.10.25.10:FF:000153">
    <property type="entry name" value="MUC5B isoform 1"/>
    <property type="match status" value="1"/>
</dbReference>
<dbReference type="InterPro" id="IPR001846">
    <property type="entry name" value="VWF_type-D"/>
</dbReference>
<dbReference type="SMART" id="SM00216">
    <property type="entry name" value="VWD"/>
    <property type="match status" value="4"/>
</dbReference>
<evidence type="ECO:0000256" key="9">
    <source>
        <dbReference type="SAM" id="MobiDB-lite"/>
    </source>
</evidence>
<dbReference type="PANTHER" id="PTHR11339:SF408">
    <property type="entry name" value="MUCIN-5B"/>
    <property type="match status" value="1"/>
</dbReference>
<keyword evidence="2" id="KW-0964">Secreted</keyword>
<comment type="subcellular location">
    <subcellularLocation>
        <location evidence="1">Secreted</location>
    </subcellularLocation>
</comment>
<feature type="region of interest" description="Disordered" evidence="9">
    <location>
        <begin position="2430"/>
        <end position="2491"/>
    </location>
</feature>
<feature type="compositionally biased region" description="Low complexity" evidence="9">
    <location>
        <begin position="1398"/>
        <end position="1453"/>
    </location>
</feature>
<feature type="region of interest" description="Disordered" evidence="9">
    <location>
        <begin position="2257"/>
        <end position="2318"/>
    </location>
</feature>
<dbReference type="SUPFAM" id="SSF57567">
    <property type="entry name" value="Serine protease inhibitors"/>
    <property type="match status" value="3"/>
</dbReference>
<keyword evidence="7" id="KW-0325">Glycoprotein</keyword>
<name>A0A8C3P4W1_9PASS</name>
<evidence type="ECO:0000256" key="7">
    <source>
        <dbReference type="ARBA" id="ARBA00023180"/>
    </source>
</evidence>
<proteinExistence type="predicted"/>
<keyword evidence="14" id="KW-1185">Reference proteome</keyword>
<evidence type="ECO:0000256" key="8">
    <source>
        <dbReference type="PROSITE-ProRule" id="PRU00039"/>
    </source>
</evidence>
<feature type="disulfide bond" evidence="8">
    <location>
        <begin position="3497"/>
        <end position="3551"/>
    </location>
</feature>
<dbReference type="GO" id="GO:0005576">
    <property type="term" value="C:extracellular region"/>
    <property type="evidence" value="ECO:0007669"/>
    <property type="project" value="UniProtKB-SubCell"/>
</dbReference>
<dbReference type="InterPro" id="IPR001007">
    <property type="entry name" value="VWF_dom"/>
</dbReference>
<feature type="domain" description="CTCK" evidence="10">
    <location>
        <begin position="3472"/>
        <end position="3553"/>
    </location>
</feature>
<evidence type="ECO:0000259" key="10">
    <source>
        <dbReference type="PROSITE" id="PS01225"/>
    </source>
</evidence>
<accession>A0A8C3P4W1</accession>
<feature type="region of interest" description="Disordered" evidence="9">
    <location>
        <begin position="1388"/>
        <end position="1453"/>
    </location>
</feature>
<feature type="region of interest" description="Disordered" evidence="9">
    <location>
        <begin position="1738"/>
        <end position="1799"/>
    </location>
</feature>
<evidence type="ECO:0000256" key="3">
    <source>
        <dbReference type="ARBA" id="ARBA00022729"/>
    </source>
</evidence>
<dbReference type="SMART" id="SM00215">
    <property type="entry name" value="VWC_out"/>
    <property type="match status" value="2"/>
</dbReference>
<evidence type="ECO:0000256" key="4">
    <source>
        <dbReference type="ARBA" id="ARBA00022737"/>
    </source>
</evidence>
<feature type="region of interest" description="Disordered" evidence="9">
    <location>
        <begin position="2603"/>
        <end position="2664"/>
    </location>
</feature>
<feature type="domain" description="VWFD" evidence="12">
    <location>
        <begin position="44"/>
        <end position="211"/>
    </location>
</feature>
<dbReference type="Ensembl" id="ENSCRFT00000005755.1">
    <property type="protein sequence ID" value="ENSCRFP00000005544.1"/>
    <property type="gene ID" value="ENSCRFG00000004412.1"/>
</dbReference>
<dbReference type="PANTHER" id="PTHR11339">
    <property type="entry name" value="EXTRACELLULAR MATRIX GLYCOPROTEIN RELATED"/>
    <property type="match status" value="1"/>
</dbReference>
<sequence>SSELELVKEAGGIKHLQGGYYKKLQKILTPYFKSAAGNPSHNGRVCSTWGNFHFKTFDGDIFYFPGVCNYIFASNCKSSYEDFNIQIRRAMVENATVITHVIMKLEGTVIELTPTSVLLDDKLYYPFPSSDLTLSNNYLKVSAKLGLTFLWNGQDALLVELDKKYANQTCGLCGDFNGIPVSNEFISGKTKLTPIQFGNRQKIDGPTEQCDDPILPTSPMNCSREFASICETVLTSKAFTSCNMLVNVQDYIETCIQDLCHCDSSMADFCMCNTFAEYSRQCAHAGGQPLNWRTSDLCPKSCPFNMQYHECGSPCSDTCSNPERSALCEDHCTDGCVCPPGMVFDDVNGAGCIPRRECHCTYEGETYAPGASFSSKCRSCTCVGGEWSCVTQSCPGTCSIEGGSHISTFDEKYYSFFGDCSYVLTKLCDSNEFTVLGDIYKCGLTDTETCLKGVAVSLNGGQTNIVIQPSGSVFVNMIYTQLPFSAANVTAFRPSSFFIILQTTFGLQLQIQLVPSMQVFIDLDPSYKGQTCGLCGNFNDVQTDDFKTTSGVIEGTSAAFGNTWKTRADCPDAKNTFEDPCTVSIQNDQYAQHWCGLLSDSTGPFAKCHSTVNPEVYQKTCMFDTCNCEKSEDCMCAALSSYVRACAAKGVLLTGWRSKACIKYTTLCPKSLQYTYNVDSCQPTCRSLSEPDVTCSIKFVPVDGCTCINGTYMDDSGKCVPASSCPCYYKGMPLSSGEVVHDNGVVCTCAYGKLSCIGEKPEPVCVPPMVYVDCGNVTANVVGAGCQKSCQTLDMECYKTHCVSGCICPHDQVLDGKGGCIAPEDCPCIHNGNSYSPGESIRVGCNNCTCRNRKWQCSEEPCLETCSVYGDGHYTTFDGKRFDFEGDCEYVLAQNYCGGQQAMNQGTFRVITENIPCGTTGTTCSKSIKVFLGNYELVLSDGHSDVIQRTPGGKMPFQIRSMGIYMVVDTTVGLILMWDKKTSIFIKLSPSFQGHVCGLCGNYDGNGNNDFTTRSQSVVGNVLEFANSWKVSSSCPNANRTQDPCTANPYRKAWAQKQCSIITSEVFAKCHSQVEPNEYYQACVDDACACDTGGDCECFCTAVAAYAQACNELDICISWRTPSICPLFCDYYNPQGECEWHYKPCGAPCMKTCNNPSGKCLHEMRGLEGCYPQCPKNKPYFDEETMTCVSNCECVCTYEGQKYNYKDVVYNTTDGTGWCIVATCGPNGTLQRFIHKCPISTSPTTATTFHFSSTPPTTTSTVCVHEVCEWSEWYDGSLQTPGYDGGDFETFDELRAKGYAVCKAPRAVECRAEKFPDIPLKDLGQKVECSTTQGLICYNKDQISTMCNNYEIRIFCCVFVPCSSTIIRATTKPTTYFSPTTKTRSTTLSLQTKHKTTTDTPTTTIPTSTPVTTSTSTPSTYTTTTSTEISTPISTTTTTTPTPTTSTTSPSTVSTTPCQPEVCAWSEWFDVDFPSSGPNQGDFETYQHIRAAGKRVCLHPKQIECRAEDYPDVAIQQLGQVVQCDVHFGLVCKNEDQMGKFKMCLNYKIRVLCCTPNYNCSIPTTTPSPTTSTPTTTIPTSTPVTTSTSTPSTYTTTTSTEISTPISTTTTTTPTPTTSTTSPSTVSTTPCQPEVCAWSEWFDVDFPSSGPNQGDFETYQHIRAAGKRVCLHPKQIECRAEDYPDVAIQQLGQVVQCDVHFGLVCKNEDQMGKFKMCLNYKIRVLCCTPNYNCSIPTTTPSPTTSTPTTTIPTSTPVTTSTSTPSTYTTTTSTEISTPISTTTTTTPTPTTSTTSPSTVSTTPCQPEVCAWSEWFDVDFPSSGPNQGDFETYQHIRAAGKRVCLHPKQIECRAEDYPDVAIQQLGQVVQCDVHFGLVCKNEDQMGKFKMCLNYKIRVLCCTPNYNCSIPTTTPSPTTSTPTTTIPTSTPVTTSTSTPSTYTTTTSTEISTPISTTTTTTPTPTTSTTSPSTVSTTPCQPEVCAWSEWFDVDFPSSGPNQGDFETYQHIRAAGKRVCLHPKQIECRAEDYPDVAIQQLGQVVQCDVHFGLVCKNEDQMGKFKMCLNYKIRVLCCTPNYNCSIPTTTPSPTTSTPTTTIPTSTPVTTSTSTPSTYTTTTSTEISTPISTTTTTTPTPTTSTTSPSTVSTTPCQPEVCAWSEWFDVDFPSSGPNQGDFETYQHIRAAGKRVCLHPKQIECRAEDYPDVAIQQLGQVVQCDVHFGLVCKNEDQMGKFKMCLNYKIRVLCCTPNYNCSIPTTTPSPTTSTPTTTIPTSTPVTTSTSTPSTYTTTTSTEISTPISTTTTTTPTPTTSTTSPSTVSTTPCQPEVCAWSEWFDVDFPSSGPNQGDFETYQHIRAAGKRVCLHPKQIECRAEDYPDVAIQQLGQVVQCDVHFGLVCKNEDQMGKFKMCLNYKIRVLCCTPNYNCSIPTTTPSPTTSTPTTTIPTSTPVTTSTSTPSTYTTTTSTEISTPISTTTTTTPTPTTSTTSPSTVSTTPCQPEVCAWSEWFDVDFPSSGPNQGDFETYQHIRAAGKRVCLHPKQIECRAEDYPDVAIQQLGQVVQCDVHFGLVCKNEDQMGKFKMCLNYKIRVLCCTPNYNCSIPTTTPSPTTSTPTTTIPTSTPVTTSTSTPSTYTTTTSTEISTPISTTTTTTPTPTTSTTSPSTVSTTPCQPEVCAWSEWFDVDFPSSGPNQGDFETYQHIRAAGKRVCLHPKQIECRAEDYPDVAIQQLGQVVQCDVHFGLVCKNEDQMGKFKMCLNYKIRVLCCTPNYNCSIPTTTTTTTTTPTPTTSTTSPSTVSTTPCQPEVCAWSEWFDVDFPSSGPNQGDFETYQHIRAAGKRVCLHPKQIECRAEDYPDVAIQQLGQVVQCDVHFGLVCKNEDQMGKFKMCLNYKIRVLCCTPNYNCSIPTSTTTTIFILFYFPTLLICFCDLIYNRMDSEGCRFYAVCSPTCDIERHTVHCNVTTSPATTSSEWSTVTTSAPLPPTSSSVAFHGCVSPLYPPLQPGERFKLSNCTEVICKGDNDIDVVPTYCPPVKEITCANKYPPLLVPDENGCCYRYECQCVCSGWGDPHYITFDGTYYTFLENCTYVLVKQIVPRYDNFRVYIDNYYCDAKDGLSCPKSIIIFYKSAEVVLTRQLMNGEYVSLICWMTGNCFKKDGISFSTLGINMIVEIEEIGAVITFSGLIFSVKLPYSKFGNNTEGQCGTCTNNKEDECRLPSGKIISSCPQMAHHWIVDNNKSCHGIPIPPAITTPPPKPQVFAECHTVIPPEPFFKGCVFDGCRIDDEFMQCSSLEIYATECAARGVCIDWRGMTNNTCCKYCRREKWTKDCQECVCDKNTLKVKCTKHECSLAQQVFCEEPGYMPVQIQTPEDPCCTRTECCKYCLSSPGAAIPSGPCEECSCSESFRPHHPRVMCQPVICDTYCPLGYKYTVEPGQCCGTCKAAACVVTVGDNITHVLHVIASGFCHFTSGELFCMKHNTTTVINYNGCVSPAPVEITYCEGSCDAYSRYSQVTNTMVHKCSCCQEIKTSKRKVTLTCSDGTLLDHSYTYVEKCSCVGAEKLYPSVSMFLLLVRKT</sequence>
<dbReference type="InterPro" id="IPR050780">
    <property type="entry name" value="Mucin_vWF_Thrombospondin_sf"/>
</dbReference>
<evidence type="ECO:0000313" key="13">
    <source>
        <dbReference type="Ensembl" id="ENSCRFP00000005544.1"/>
    </source>
</evidence>
<dbReference type="SMART" id="SM00041">
    <property type="entry name" value="CT"/>
    <property type="match status" value="1"/>
</dbReference>
<comment type="caution">
    <text evidence="8">Lacks conserved residue(s) required for the propagation of feature annotation.</text>
</comment>
<dbReference type="CDD" id="cd19941">
    <property type="entry name" value="TIL"/>
    <property type="match status" value="3"/>
</dbReference>
<dbReference type="Gene3D" id="2.10.25.10">
    <property type="entry name" value="Laminin"/>
    <property type="match status" value="3"/>
</dbReference>
<reference evidence="13" key="1">
    <citation type="submission" date="2025-08" db="UniProtKB">
        <authorList>
            <consortium name="Ensembl"/>
        </authorList>
    </citation>
    <scope>IDENTIFICATION</scope>
</reference>
<evidence type="ECO:0000313" key="14">
    <source>
        <dbReference type="Proteomes" id="UP000694396"/>
    </source>
</evidence>
<evidence type="ECO:0008006" key="15">
    <source>
        <dbReference type="Google" id="ProtNLM"/>
    </source>
</evidence>
<dbReference type="InterPro" id="IPR025155">
    <property type="entry name" value="WxxW_domain"/>
</dbReference>
<keyword evidence="3" id="KW-0732">Signal</keyword>
<dbReference type="InterPro" id="IPR002919">
    <property type="entry name" value="TIL_dom"/>
</dbReference>
<evidence type="ECO:0000256" key="5">
    <source>
        <dbReference type="ARBA" id="ARBA00023008"/>
    </source>
</evidence>
<evidence type="ECO:0000256" key="2">
    <source>
        <dbReference type="ARBA" id="ARBA00022525"/>
    </source>
</evidence>
<dbReference type="PROSITE" id="PS01208">
    <property type="entry name" value="VWFC_1"/>
    <property type="match status" value="1"/>
</dbReference>
<feature type="region of interest" description="Disordered" evidence="9">
    <location>
        <begin position="2084"/>
        <end position="2145"/>
    </location>
</feature>
<dbReference type="Pfam" id="PF00094">
    <property type="entry name" value="VWD"/>
    <property type="match status" value="4"/>
</dbReference>
<feature type="domain" description="VWFD" evidence="12">
    <location>
        <begin position="3060"/>
        <end position="3239"/>
    </location>
</feature>
<keyword evidence="4" id="KW-0677">Repeat</keyword>
<keyword evidence="6 8" id="KW-1015">Disulfide bond</keyword>
<dbReference type="PROSITE" id="PS01225">
    <property type="entry name" value="CTCK_2"/>
    <property type="match status" value="1"/>
</dbReference>
<feature type="domain" description="VWFD" evidence="12">
    <location>
        <begin position="396"/>
        <end position="571"/>
    </location>
</feature>
<feature type="disulfide bond" evidence="8">
    <location>
        <begin position="3501"/>
        <end position="3553"/>
    </location>
</feature>
<dbReference type="Pfam" id="PF08742">
    <property type="entry name" value="C8"/>
    <property type="match status" value="4"/>
</dbReference>
<dbReference type="SMART" id="SM00832">
    <property type="entry name" value="C8"/>
    <property type="match status" value="4"/>
</dbReference>
<evidence type="ECO:0000259" key="11">
    <source>
        <dbReference type="PROSITE" id="PS50184"/>
    </source>
</evidence>
<feature type="domain" description="VWFD" evidence="12">
    <location>
        <begin position="864"/>
        <end position="1036"/>
    </location>
</feature>
<dbReference type="Pfam" id="PF13330">
    <property type="entry name" value="Mucin2_WxxW"/>
    <property type="match status" value="10"/>
</dbReference>
<evidence type="ECO:0000256" key="6">
    <source>
        <dbReference type="ARBA" id="ARBA00023157"/>
    </source>
</evidence>
<dbReference type="FunFam" id="2.10.25.10:FF:000674">
    <property type="entry name" value="Mucin-2"/>
    <property type="match status" value="1"/>
</dbReference>
<evidence type="ECO:0000256" key="1">
    <source>
        <dbReference type="ARBA" id="ARBA00004613"/>
    </source>
</evidence>
<keyword evidence="5" id="KW-0186">Copper</keyword>
<feature type="region of interest" description="Disordered" evidence="9">
    <location>
        <begin position="2777"/>
        <end position="2796"/>
    </location>
</feature>
<feature type="domain" description="VWFC" evidence="11">
    <location>
        <begin position="3390"/>
        <end position="3439"/>
    </location>
</feature>
<organism evidence="13 14">
    <name type="scientific">Cyanoderma ruficeps</name>
    <name type="common">rufous-capped babbler</name>
    <dbReference type="NCBI Taxonomy" id="181631"/>
    <lineage>
        <taxon>Eukaryota</taxon>
        <taxon>Metazoa</taxon>
        <taxon>Chordata</taxon>
        <taxon>Craniata</taxon>
        <taxon>Vertebrata</taxon>
        <taxon>Euteleostomi</taxon>
        <taxon>Archelosauria</taxon>
        <taxon>Archosauria</taxon>
        <taxon>Dinosauria</taxon>
        <taxon>Saurischia</taxon>
        <taxon>Theropoda</taxon>
        <taxon>Coelurosauria</taxon>
        <taxon>Aves</taxon>
        <taxon>Neognathae</taxon>
        <taxon>Neoaves</taxon>
        <taxon>Telluraves</taxon>
        <taxon>Australaves</taxon>
        <taxon>Passeriformes</taxon>
        <taxon>Sylvioidea</taxon>
        <taxon>Timaliidae</taxon>
        <taxon>Cyanoderma</taxon>
    </lineage>
</organism>
<dbReference type="InterPro" id="IPR058753">
    <property type="entry name" value="TIL_OTOGL_Mucin"/>
</dbReference>
<dbReference type="SMART" id="SM00214">
    <property type="entry name" value="VWC"/>
    <property type="match status" value="5"/>
</dbReference>
<dbReference type="PROSITE" id="PS51233">
    <property type="entry name" value="VWFD"/>
    <property type="match status" value="4"/>
</dbReference>
<feature type="disulfide bond" evidence="8">
    <location>
        <begin position="3486"/>
        <end position="3535"/>
    </location>
</feature>
<dbReference type="Proteomes" id="UP000694396">
    <property type="component" value="Unplaced"/>
</dbReference>
<evidence type="ECO:0000259" key="12">
    <source>
        <dbReference type="PROSITE" id="PS51233"/>
    </source>
</evidence>
<protein>
    <recommendedName>
        <fullName evidence="15">Mucin-5AC</fullName>
    </recommendedName>
</protein>
<dbReference type="InterPro" id="IPR036084">
    <property type="entry name" value="Ser_inhib-like_sf"/>
</dbReference>
<dbReference type="InterPro" id="IPR006207">
    <property type="entry name" value="Cys_knot_C"/>
</dbReference>
<dbReference type="InterPro" id="IPR014853">
    <property type="entry name" value="VWF/SSPO/ZAN-like_Cys-rich_dom"/>
</dbReference>
<reference evidence="13" key="2">
    <citation type="submission" date="2025-09" db="UniProtKB">
        <authorList>
            <consortium name="Ensembl"/>
        </authorList>
    </citation>
    <scope>IDENTIFICATION</scope>
</reference>
<dbReference type="Pfam" id="PF01826">
    <property type="entry name" value="TIL"/>
    <property type="match status" value="2"/>
</dbReference>
<dbReference type="PROSITE" id="PS50184">
    <property type="entry name" value="VWFC_2"/>
    <property type="match status" value="1"/>
</dbReference>
<dbReference type="Pfam" id="PF25962">
    <property type="entry name" value="TIL_OTOGL_Mucin"/>
    <property type="match status" value="1"/>
</dbReference>